<dbReference type="PANTHER" id="PTHR31579:SF39">
    <property type="entry name" value="OS01G0973600 PROTEIN"/>
    <property type="match status" value="1"/>
</dbReference>
<dbReference type="AlphaFoldDB" id="A0AAW2XSR9"/>
<name>A0AAW2XSR9_9LAMI</name>
<gene>
    <name evidence="1" type="ORF">Slati_1006000</name>
</gene>
<dbReference type="PANTHER" id="PTHR31579">
    <property type="entry name" value="OS03G0796600 PROTEIN"/>
    <property type="match status" value="1"/>
</dbReference>
<sequence length="302" mass="34163">MNCWVYTSASNELWARQSGGGGGMSHESEHDLAMMVSDFLENGNSGGTDSRYSSDSDSGLSDLVQLAEKISYFKLVMDQYESDLLSVVKSLALSINERDLRAANSGLCNASCIRFSLVKLLRLSGYDAGVCTSRWQGSGKVPGGDHEYIDIVHYNDMGSTERVIVDVDFRSHFEIARAVESYDRILNSLPVIYVGSFTKLNQFLQVMVEAAKSSLKQNSMPLPPWRSFAYLQAKWQSPYQRKFDPDEPSCNTTVPIEHKKCTGHLKRLHSSLLSEIEVERTLRPFNRDRRVKIERRRHTTFQ</sequence>
<dbReference type="InterPro" id="IPR006502">
    <property type="entry name" value="PDDEXK-like"/>
</dbReference>
<comment type="caution">
    <text evidence="1">The sequence shown here is derived from an EMBL/GenBank/DDBJ whole genome shotgun (WGS) entry which is preliminary data.</text>
</comment>
<dbReference type="EMBL" id="JACGWN010000003">
    <property type="protein sequence ID" value="KAL0456668.1"/>
    <property type="molecule type" value="Genomic_DNA"/>
</dbReference>
<dbReference type="NCBIfam" id="TIGR01615">
    <property type="entry name" value="A_thal_3542"/>
    <property type="match status" value="1"/>
</dbReference>
<evidence type="ECO:0008006" key="2">
    <source>
        <dbReference type="Google" id="ProtNLM"/>
    </source>
</evidence>
<reference evidence="1" key="1">
    <citation type="submission" date="2020-06" db="EMBL/GenBank/DDBJ databases">
        <authorList>
            <person name="Li T."/>
            <person name="Hu X."/>
            <person name="Zhang T."/>
            <person name="Song X."/>
            <person name="Zhang H."/>
            <person name="Dai N."/>
            <person name="Sheng W."/>
            <person name="Hou X."/>
            <person name="Wei L."/>
        </authorList>
    </citation>
    <scope>NUCLEOTIDE SEQUENCE</scope>
    <source>
        <strain evidence="1">KEN1</strain>
        <tissue evidence="1">Leaf</tissue>
    </source>
</reference>
<evidence type="ECO:0000313" key="1">
    <source>
        <dbReference type="EMBL" id="KAL0456668.1"/>
    </source>
</evidence>
<proteinExistence type="predicted"/>
<accession>A0AAW2XSR9</accession>
<organism evidence="1">
    <name type="scientific">Sesamum latifolium</name>
    <dbReference type="NCBI Taxonomy" id="2727402"/>
    <lineage>
        <taxon>Eukaryota</taxon>
        <taxon>Viridiplantae</taxon>
        <taxon>Streptophyta</taxon>
        <taxon>Embryophyta</taxon>
        <taxon>Tracheophyta</taxon>
        <taxon>Spermatophyta</taxon>
        <taxon>Magnoliopsida</taxon>
        <taxon>eudicotyledons</taxon>
        <taxon>Gunneridae</taxon>
        <taxon>Pentapetalae</taxon>
        <taxon>asterids</taxon>
        <taxon>lamiids</taxon>
        <taxon>Lamiales</taxon>
        <taxon>Pedaliaceae</taxon>
        <taxon>Sesamum</taxon>
    </lineage>
</organism>
<reference evidence="1" key="2">
    <citation type="journal article" date="2024" name="Plant">
        <title>Genomic evolution and insights into agronomic trait innovations of Sesamum species.</title>
        <authorList>
            <person name="Miao H."/>
            <person name="Wang L."/>
            <person name="Qu L."/>
            <person name="Liu H."/>
            <person name="Sun Y."/>
            <person name="Le M."/>
            <person name="Wang Q."/>
            <person name="Wei S."/>
            <person name="Zheng Y."/>
            <person name="Lin W."/>
            <person name="Duan Y."/>
            <person name="Cao H."/>
            <person name="Xiong S."/>
            <person name="Wang X."/>
            <person name="Wei L."/>
            <person name="Li C."/>
            <person name="Ma Q."/>
            <person name="Ju M."/>
            <person name="Zhao R."/>
            <person name="Li G."/>
            <person name="Mu C."/>
            <person name="Tian Q."/>
            <person name="Mei H."/>
            <person name="Zhang T."/>
            <person name="Gao T."/>
            <person name="Zhang H."/>
        </authorList>
    </citation>
    <scope>NUCLEOTIDE SEQUENCE</scope>
    <source>
        <strain evidence="1">KEN1</strain>
    </source>
</reference>
<protein>
    <recommendedName>
        <fullName evidence="2">Plant-specific domain TIGR01615 family protein</fullName>
    </recommendedName>
</protein>
<dbReference type="Pfam" id="PF04720">
    <property type="entry name" value="PDDEXK_6"/>
    <property type="match status" value="1"/>
</dbReference>